<keyword evidence="1" id="KW-0732">Signal</keyword>
<dbReference type="AlphaFoldDB" id="A0A8T0HSI7"/>
<proteinExistence type="predicted"/>
<reference evidence="2" key="1">
    <citation type="submission" date="2020-06" db="EMBL/GenBank/DDBJ databases">
        <title>WGS assembly of Ceratodon purpureus strain R40.</title>
        <authorList>
            <person name="Carey S.B."/>
            <person name="Jenkins J."/>
            <person name="Shu S."/>
            <person name="Lovell J.T."/>
            <person name="Sreedasyam A."/>
            <person name="Maumus F."/>
            <person name="Tiley G.P."/>
            <person name="Fernandez-Pozo N."/>
            <person name="Barry K."/>
            <person name="Chen C."/>
            <person name="Wang M."/>
            <person name="Lipzen A."/>
            <person name="Daum C."/>
            <person name="Saski C.A."/>
            <person name="Payton A.C."/>
            <person name="Mcbreen J.C."/>
            <person name="Conrad R.E."/>
            <person name="Kollar L.M."/>
            <person name="Olsson S."/>
            <person name="Huttunen S."/>
            <person name="Landis J.B."/>
            <person name="Wickett N.J."/>
            <person name="Johnson M.G."/>
            <person name="Rensing S.A."/>
            <person name="Grimwood J."/>
            <person name="Schmutz J."/>
            <person name="Mcdaniel S.F."/>
        </authorList>
    </citation>
    <scope>NUCLEOTIDE SEQUENCE</scope>
    <source>
        <strain evidence="2">R40</strain>
    </source>
</reference>
<feature type="chain" id="PRO_5035759674" description="Secreted protein" evidence="1">
    <location>
        <begin position="27"/>
        <end position="60"/>
    </location>
</feature>
<gene>
    <name evidence="2" type="ORF">KC19_VG208100</name>
</gene>
<dbReference type="Proteomes" id="UP000822688">
    <property type="component" value="Chromosome V"/>
</dbReference>
<name>A0A8T0HSI7_CERPU</name>
<feature type="signal peptide" evidence="1">
    <location>
        <begin position="1"/>
        <end position="26"/>
    </location>
</feature>
<keyword evidence="3" id="KW-1185">Reference proteome</keyword>
<sequence length="60" mass="6363">MTTWCSSSTSAPLAVIFGSLLGLARPQAYISTTSSLCPVKAKNSHATPDSPIISELPFFY</sequence>
<evidence type="ECO:0000313" key="2">
    <source>
        <dbReference type="EMBL" id="KAG0573767.1"/>
    </source>
</evidence>
<accession>A0A8T0HSI7</accession>
<organism evidence="2 3">
    <name type="scientific">Ceratodon purpureus</name>
    <name type="common">Fire moss</name>
    <name type="synonym">Dicranum purpureum</name>
    <dbReference type="NCBI Taxonomy" id="3225"/>
    <lineage>
        <taxon>Eukaryota</taxon>
        <taxon>Viridiplantae</taxon>
        <taxon>Streptophyta</taxon>
        <taxon>Embryophyta</taxon>
        <taxon>Bryophyta</taxon>
        <taxon>Bryophytina</taxon>
        <taxon>Bryopsida</taxon>
        <taxon>Dicranidae</taxon>
        <taxon>Pseudoditrichales</taxon>
        <taxon>Ditrichaceae</taxon>
        <taxon>Ceratodon</taxon>
    </lineage>
</organism>
<dbReference type="EMBL" id="CM026426">
    <property type="protein sequence ID" value="KAG0573767.1"/>
    <property type="molecule type" value="Genomic_DNA"/>
</dbReference>
<evidence type="ECO:0000256" key="1">
    <source>
        <dbReference type="SAM" id="SignalP"/>
    </source>
</evidence>
<protein>
    <recommendedName>
        <fullName evidence="4">Secreted protein</fullName>
    </recommendedName>
</protein>
<evidence type="ECO:0008006" key="4">
    <source>
        <dbReference type="Google" id="ProtNLM"/>
    </source>
</evidence>
<evidence type="ECO:0000313" key="3">
    <source>
        <dbReference type="Proteomes" id="UP000822688"/>
    </source>
</evidence>
<comment type="caution">
    <text evidence="2">The sequence shown here is derived from an EMBL/GenBank/DDBJ whole genome shotgun (WGS) entry which is preliminary data.</text>
</comment>